<dbReference type="RefSeq" id="WP_179941389.1">
    <property type="nucleotide sequence ID" value="NZ_JACBYF010000009.1"/>
</dbReference>
<dbReference type="Proteomes" id="UP000531840">
    <property type="component" value="Unassembled WGS sequence"/>
</dbReference>
<accession>A0ABX2SZ07</accession>
<reference evidence="1 2" key="1">
    <citation type="submission" date="2020-07" db="EMBL/GenBank/DDBJ databases">
        <title>MOT database genomes.</title>
        <authorList>
            <person name="Joseph S."/>
            <person name="Aduse-Opoku J."/>
            <person name="Hashim A."/>
            <person name="Wade W."/>
            <person name="Curtis M."/>
        </authorList>
    </citation>
    <scope>NUCLEOTIDE SEQUENCE [LARGE SCALE GENOMIC DNA]</scope>
    <source>
        <strain evidence="1 2">CIP 106318</strain>
    </source>
</reference>
<sequence>MDKSTNKKIKIEYKNNLKELFMKSSPMPHRTFLKLFSYLNKRIKIVGFKDNFH</sequence>
<name>A0ABX2SZ07_9BACL</name>
<evidence type="ECO:0000313" key="1">
    <source>
        <dbReference type="EMBL" id="NYS47600.1"/>
    </source>
</evidence>
<evidence type="ECO:0000313" key="2">
    <source>
        <dbReference type="Proteomes" id="UP000531840"/>
    </source>
</evidence>
<protein>
    <submittedName>
        <fullName evidence="1">Uncharacterized protein</fullName>
    </submittedName>
</protein>
<comment type="caution">
    <text evidence="1">The sequence shown here is derived from an EMBL/GenBank/DDBJ whole genome shotgun (WGS) entry which is preliminary data.</text>
</comment>
<organism evidence="1 2">
    <name type="scientific">Gemelliphila palaticanis</name>
    <dbReference type="NCBI Taxonomy" id="81950"/>
    <lineage>
        <taxon>Bacteria</taxon>
        <taxon>Bacillati</taxon>
        <taxon>Bacillota</taxon>
        <taxon>Bacilli</taxon>
        <taxon>Bacillales</taxon>
        <taxon>Gemellaceae</taxon>
        <taxon>Gemelliphila</taxon>
    </lineage>
</organism>
<keyword evidence="2" id="KW-1185">Reference proteome</keyword>
<dbReference type="EMBL" id="JACBYF010000009">
    <property type="protein sequence ID" value="NYS47600.1"/>
    <property type="molecule type" value="Genomic_DNA"/>
</dbReference>
<proteinExistence type="predicted"/>
<gene>
    <name evidence="1" type="ORF">HZY85_05230</name>
</gene>